<dbReference type="InterPro" id="IPR027417">
    <property type="entry name" value="P-loop_NTPase"/>
</dbReference>
<dbReference type="PROSITE" id="PS51194">
    <property type="entry name" value="HELICASE_CTER"/>
    <property type="match status" value="1"/>
</dbReference>
<proteinExistence type="predicted"/>
<dbReference type="SUPFAM" id="SSF52540">
    <property type="entry name" value="P-loop containing nucleoside triphosphate hydrolases"/>
    <property type="match status" value="1"/>
</dbReference>
<keyword evidence="2" id="KW-0547">Nucleotide-binding</keyword>
<dbReference type="RefSeq" id="WP_317791800.1">
    <property type="nucleotide sequence ID" value="NZ_AP028461.1"/>
</dbReference>
<evidence type="ECO:0000259" key="1">
    <source>
        <dbReference type="PROSITE" id="PS51194"/>
    </source>
</evidence>
<keyword evidence="2" id="KW-0067">ATP-binding</keyword>
<protein>
    <submittedName>
        <fullName evidence="2">Helicase-related protein</fullName>
    </submittedName>
</protein>
<dbReference type="Pfam" id="PF00271">
    <property type="entry name" value="Helicase_C"/>
    <property type="match status" value="1"/>
</dbReference>
<dbReference type="InterPro" id="IPR001650">
    <property type="entry name" value="Helicase_C-like"/>
</dbReference>
<gene>
    <name evidence="2" type="ORF">ACFQ5G_49225</name>
</gene>
<name>A0ABW4ATT3_9ACTN</name>
<comment type="caution">
    <text evidence="2">The sequence shown here is derived from an EMBL/GenBank/DDBJ whole genome shotgun (WGS) entry which is preliminary data.</text>
</comment>
<dbReference type="GO" id="GO:0004386">
    <property type="term" value="F:helicase activity"/>
    <property type="evidence" value="ECO:0007669"/>
    <property type="project" value="UniProtKB-KW"/>
</dbReference>
<organism evidence="2 3">
    <name type="scientific">Actinoplanes sichuanensis</name>
    <dbReference type="NCBI Taxonomy" id="512349"/>
    <lineage>
        <taxon>Bacteria</taxon>
        <taxon>Bacillati</taxon>
        <taxon>Actinomycetota</taxon>
        <taxon>Actinomycetes</taxon>
        <taxon>Micromonosporales</taxon>
        <taxon>Micromonosporaceae</taxon>
        <taxon>Actinoplanes</taxon>
    </lineage>
</organism>
<dbReference type="Gene3D" id="3.40.50.300">
    <property type="entry name" value="P-loop containing nucleotide triphosphate hydrolases"/>
    <property type="match status" value="2"/>
</dbReference>
<dbReference type="Proteomes" id="UP001597183">
    <property type="component" value="Unassembled WGS sequence"/>
</dbReference>
<evidence type="ECO:0000313" key="2">
    <source>
        <dbReference type="EMBL" id="MFD1373363.1"/>
    </source>
</evidence>
<keyword evidence="2" id="KW-0347">Helicase</keyword>
<keyword evidence="2" id="KW-0378">Hydrolase</keyword>
<evidence type="ECO:0000313" key="3">
    <source>
        <dbReference type="Proteomes" id="UP001597183"/>
    </source>
</evidence>
<accession>A0ABW4ATT3</accession>
<keyword evidence="3" id="KW-1185">Reference proteome</keyword>
<dbReference type="CDD" id="cd18785">
    <property type="entry name" value="SF2_C"/>
    <property type="match status" value="1"/>
</dbReference>
<sequence length="1060" mass="117940">MSDFTEHFAFRDTLTRRLVEDVLGPAEEHEILTDPPATTYLTGVLYPQRRHDEAVEESAEKDFDLGGAESDVDEQPDSGVSLANVQNPSSMGLSFAVHPRATTATITVTGATYQPIDEAGNPVEAEMAEARSIEDSKVRWRRLPVETAVAIDLHPGSGRTYEVVPGLEIRVRVRPVGGGRDAIAVTVTLVNNHPGEGLVLRDQWCFFQCGLRVDTDPRQPMIIEQTRPAADDDDETLLAAMLYHHSPTFATGHGCAVDWDPQHVEADDPGEPRSVTAVWSSFTPRYDVLLAESNPEIDTTGLRMIDLARGDDATVIATLRALVAGYRAWVEDREAEARGMAGTPFASVAGEQAAQCREAHDRMDAGIDLLAADPRVMRAFRLANHAMAMQRARTVMLKDGDQDENLSLGRWYPFQLGFLLLCLRGIADPEHDDRGVADLLWFPTGGGKTEAYLGLVAFTVFLRRIRNAELGAGVTILMRYTLRLLTLQQFERATTLICAMERLRQEQDDMPGDEISIGMWVGRSATPNHLEDAEAALKKLRAGNTLATENPVQLRRCAWCGVDIDAFNYRVDHAARRMIVACGNTDCHFQSGLPVHLIDAAVYHHRPTLIIATVDKFAQMAWKEEPAALFNRSDGTPAGTPPPELIIQDELHLISGPLGTLVGLYETVLDIAAQRPKVIASTATIRRAQDQGRALFDRAVHQFPPSGLDSRDSWFAVQAPPERKPSRRYIGLFAPGSSQASLLIRAYAALLHHAATVEGKGDVRDAYWTLLGYFNSLRLLASAELQVNDDVVKRIQLLTGDEEPSELLQSELTSRVAASEIPKRLRDLDTRYPHEDALRVVLATNMISVGVDVDRLGLMAVTGQPQTTAEYIQSTSRVGRRYPGLVVMLYNAARSRDRSHYERFRSYHSALYRQVESTSVTPFSARARDRALHAVLVSAARVMHREARPNAAAKDLPYLEPKLRELSERILARVAAVAPDELQGTREDLDWVLVRWQELLDRNDRLVYDQRRAKFDTKPRSEYAALLCNFDDDDLPHSFRTMNSLRDVDVETNMIPREGR</sequence>
<feature type="domain" description="Helicase C-terminal" evidence="1">
    <location>
        <begin position="786"/>
        <end position="926"/>
    </location>
</feature>
<dbReference type="EMBL" id="JBHTMK010000065">
    <property type="protein sequence ID" value="MFD1373363.1"/>
    <property type="molecule type" value="Genomic_DNA"/>
</dbReference>
<dbReference type="SMART" id="SM00490">
    <property type="entry name" value="HELICc"/>
    <property type="match status" value="1"/>
</dbReference>
<reference evidence="3" key="1">
    <citation type="journal article" date="2019" name="Int. J. Syst. Evol. Microbiol.">
        <title>The Global Catalogue of Microorganisms (GCM) 10K type strain sequencing project: providing services to taxonomists for standard genome sequencing and annotation.</title>
        <authorList>
            <consortium name="The Broad Institute Genomics Platform"/>
            <consortium name="The Broad Institute Genome Sequencing Center for Infectious Disease"/>
            <person name="Wu L."/>
            <person name="Ma J."/>
        </authorList>
    </citation>
    <scope>NUCLEOTIDE SEQUENCE [LARGE SCALE GENOMIC DNA]</scope>
    <source>
        <strain evidence="3">CCM 7526</strain>
    </source>
</reference>